<dbReference type="AlphaFoldDB" id="A0A7G9RVC3"/>
<protein>
    <submittedName>
        <fullName evidence="2">Uncharacterized protein</fullName>
    </submittedName>
</protein>
<reference evidence="2 3" key="1">
    <citation type="submission" date="2020-08" db="EMBL/GenBank/DDBJ databases">
        <title>Genome sequence of Diaphorobacter ruginosibacter DSM 27467T.</title>
        <authorList>
            <person name="Hyun D.-W."/>
            <person name="Bae J.-W."/>
        </authorList>
    </citation>
    <scope>NUCLEOTIDE SEQUENCE [LARGE SCALE GENOMIC DNA]</scope>
    <source>
        <strain evidence="2 3">DSM 27467</strain>
    </source>
</reference>
<proteinExistence type="predicted"/>
<keyword evidence="3" id="KW-1185">Reference proteome</keyword>
<keyword evidence="1" id="KW-0812">Transmembrane</keyword>
<dbReference type="EMBL" id="CP060714">
    <property type="protein sequence ID" value="QNN59548.1"/>
    <property type="molecule type" value="Genomic_DNA"/>
</dbReference>
<evidence type="ECO:0000313" key="3">
    <source>
        <dbReference type="Proteomes" id="UP000515811"/>
    </source>
</evidence>
<keyword evidence="1" id="KW-0472">Membrane</keyword>
<gene>
    <name evidence="2" type="ORF">H9K76_09525</name>
</gene>
<evidence type="ECO:0000313" key="2">
    <source>
        <dbReference type="EMBL" id="QNN59548.1"/>
    </source>
</evidence>
<accession>A0A7G9RVC3</accession>
<feature type="transmembrane region" description="Helical" evidence="1">
    <location>
        <begin position="64"/>
        <end position="92"/>
    </location>
</feature>
<dbReference type="KEGG" id="drg:H9K76_09525"/>
<keyword evidence="1" id="KW-1133">Transmembrane helix</keyword>
<evidence type="ECO:0000256" key="1">
    <source>
        <dbReference type="SAM" id="Phobius"/>
    </source>
</evidence>
<name>A0A7G9RVC3_9BURK</name>
<dbReference type="Proteomes" id="UP000515811">
    <property type="component" value="Chromosome"/>
</dbReference>
<sequence length="97" mass="10395">MDAALATPAQREVLKRIDAQRERLHARRLALQQARALKDSTSPHVDAGAPLPVRLITFAKLHPVAVAAALGLALAAGPGKLIRLAGVVLPIVMRMRR</sequence>
<organism evidence="2 3">
    <name type="scientific">Diaphorobacter ruginosibacter</name>
    <dbReference type="NCBI Taxonomy" id="1715720"/>
    <lineage>
        <taxon>Bacteria</taxon>
        <taxon>Pseudomonadati</taxon>
        <taxon>Pseudomonadota</taxon>
        <taxon>Betaproteobacteria</taxon>
        <taxon>Burkholderiales</taxon>
        <taxon>Comamonadaceae</taxon>
        <taxon>Diaphorobacter</taxon>
    </lineage>
</organism>